<proteinExistence type="predicted"/>
<dbReference type="RefSeq" id="WP_171079019.1">
    <property type="nucleotide sequence ID" value="NZ_BNBU01000002.1"/>
</dbReference>
<evidence type="ECO:0000256" key="4">
    <source>
        <dbReference type="ARBA" id="ARBA00048741"/>
    </source>
</evidence>
<organism evidence="6 7">
    <name type="scientific">Streptomyces morookaense</name>
    <name type="common">Streptoverticillium morookaense</name>
    <dbReference type="NCBI Taxonomy" id="1970"/>
    <lineage>
        <taxon>Bacteria</taxon>
        <taxon>Bacillati</taxon>
        <taxon>Actinomycetota</taxon>
        <taxon>Actinomycetes</taxon>
        <taxon>Kitasatosporales</taxon>
        <taxon>Streptomycetaceae</taxon>
        <taxon>Streptomyces</taxon>
    </lineage>
</organism>
<dbReference type="SUPFAM" id="SSF52402">
    <property type="entry name" value="Adenine nucleotide alpha hydrolases-like"/>
    <property type="match status" value="1"/>
</dbReference>
<comment type="caution">
    <text evidence="6">The sequence shown here is derived from an EMBL/GenBank/DDBJ whole genome shotgun (WGS) entry which is preliminary data.</text>
</comment>
<accession>A0A7Y7B240</accession>
<evidence type="ECO:0000256" key="3">
    <source>
        <dbReference type="ARBA" id="ARBA00022888"/>
    </source>
</evidence>
<dbReference type="EMBL" id="JABBXF010000010">
    <property type="protein sequence ID" value="NVK77231.1"/>
    <property type="molecule type" value="Genomic_DNA"/>
</dbReference>
<gene>
    <name evidence="6" type="ORF">HG542_06105</name>
</gene>
<dbReference type="Proteomes" id="UP000587462">
    <property type="component" value="Unassembled WGS sequence"/>
</dbReference>
<protein>
    <recommendedName>
        <fullName evidence="2">asparagine synthase (glutamine-hydrolyzing)</fullName>
        <ecNumber evidence="2">6.3.5.4</ecNumber>
    </recommendedName>
</protein>
<evidence type="ECO:0000259" key="5">
    <source>
        <dbReference type="Pfam" id="PF00733"/>
    </source>
</evidence>
<sequence>MSEPSVMPGHGESCFAVLPDRAAALAVAPLMGGAKAPRLCHPSGRPWLVGRWAEGELVAAAVRGTRLVVIGDHAVDEAWLEAEAVRLRDTARLGALAGRLPGCFHLVALVDGVTRIQGPASGLRLVFHTRIRGMEIAADRADTLAALTGAQVDERQVAARLLWPMPHPLPDQCLWRGVESVPAGEALEITPGGRDHRRTRWWTPPEPVRPLAAQAESIRDVLAEAVQVRTDAGGVVSCDLSGGLDSTSITFLAAHGKARVVAGTRPGRDPGDDDLAWARLAMTHLPDVEHVVWSPEAKPFVYQDLLRIDDALDEPTIGVMDRARLVTRFPALLARGSRRHLTGIGGDHVAWSAEAHFHTLLRRKPLFALRQLRGFRALWTWPLTGMVRELADARPYRRYLRDAAGELGSARPSGVAGALGWGMPPRLFPWVTPEAHRMVRELLREAAGSAEPMAPTRGEHLDISQIRSTTRIIRQWDWACVREGLPTSHPYFDDQVIGECLAVRPEDRVSPWEYKPLLVAAMRGVVPDECLARSTKAHASLDAAEGLRRHRGDLLALWGGSRLARMGLVDAGRLRDLALRPDTPELRESVLYSTIACEIWLRTLDNRPSAVLPTAGTS</sequence>
<comment type="catalytic activity">
    <reaction evidence="4">
        <text>L-aspartate + L-glutamine + ATP + H2O = L-asparagine + L-glutamate + AMP + diphosphate + H(+)</text>
        <dbReference type="Rhea" id="RHEA:12228"/>
        <dbReference type="ChEBI" id="CHEBI:15377"/>
        <dbReference type="ChEBI" id="CHEBI:15378"/>
        <dbReference type="ChEBI" id="CHEBI:29985"/>
        <dbReference type="ChEBI" id="CHEBI:29991"/>
        <dbReference type="ChEBI" id="CHEBI:30616"/>
        <dbReference type="ChEBI" id="CHEBI:33019"/>
        <dbReference type="ChEBI" id="CHEBI:58048"/>
        <dbReference type="ChEBI" id="CHEBI:58359"/>
        <dbReference type="ChEBI" id="CHEBI:456215"/>
        <dbReference type="EC" id="6.3.5.4"/>
    </reaction>
</comment>
<dbReference type="AlphaFoldDB" id="A0A7Y7B240"/>
<evidence type="ECO:0000256" key="1">
    <source>
        <dbReference type="ARBA" id="ARBA00005187"/>
    </source>
</evidence>
<dbReference type="PANTHER" id="PTHR43284">
    <property type="entry name" value="ASPARAGINE SYNTHETASE (GLUTAMINE-HYDROLYZING)"/>
    <property type="match status" value="1"/>
</dbReference>
<feature type="domain" description="Asparagine synthetase" evidence="5">
    <location>
        <begin position="218"/>
        <end position="602"/>
    </location>
</feature>
<dbReference type="Pfam" id="PF00733">
    <property type="entry name" value="Asn_synthase"/>
    <property type="match status" value="1"/>
</dbReference>
<comment type="pathway">
    <text evidence="1">Amino-acid biosynthesis; L-asparagine biosynthesis; L-asparagine from L-aspartate (L-Gln route): step 1/1.</text>
</comment>
<dbReference type="EC" id="6.3.5.4" evidence="2"/>
<dbReference type="GO" id="GO:0006529">
    <property type="term" value="P:asparagine biosynthetic process"/>
    <property type="evidence" value="ECO:0007669"/>
    <property type="project" value="UniProtKB-KW"/>
</dbReference>
<keyword evidence="3" id="KW-0028">Amino-acid biosynthesis</keyword>
<dbReference type="Gene3D" id="3.40.50.620">
    <property type="entry name" value="HUPs"/>
    <property type="match status" value="1"/>
</dbReference>
<evidence type="ECO:0000313" key="7">
    <source>
        <dbReference type="Proteomes" id="UP000587462"/>
    </source>
</evidence>
<name>A0A7Y7B240_STRMO</name>
<evidence type="ECO:0000313" key="6">
    <source>
        <dbReference type="EMBL" id="NVK77231.1"/>
    </source>
</evidence>
<dbReference type="GO" id="GO:0004066">
    <property type="term" value="F:asparagine synthase (glutamine-hydrolyzing) activity"/>
    <property type="evidence" value="ECO:0007669"/>
    <property type="project" value="UniProtKB-EC"/>
</dbReference>
<dbReference type="InterPro" id="IPR014729">
    <property type="entry name" value="Rossmann-like_a/b/a_fold"/>
</dbReference>
<dbReference type="InterPro" id="IPR001962">
    <property type="entry name" value="Asn_synthase"/>
</dbReference>
<keyword evidence="3" id="KW-0061">Asparagine biosynthesis</keyword>
<evidence type="ECO:0000256" key="2">
    <source>
        <dbReference type="ARBA" id="ARBA00012737"/>
    </source>
</evidence>
<reference evidence="6 7" key="1">
    <citation type="submission" date="2020-04" db="EMBL/GenBank/DDBJ databases">
        <title>Draft Genome Sequence of Streptomyces morookaense DSM 40503, an 8-azaguanine-producing strain.</title>
        <authorList>
            <person name="Qi J."/>
            <person name="Gao J.-M."/>
        </authorList>
    </citation>
    <scope>NUCLEOTIDE SEQUENCE [LARGE SCALE GENOMIC DNA]</scope>
    <source>
        <strain evidence="6 7">DSM 40503</strain>
    </source>
</reference>
<keyword evidence="7" id="KW-1185">Reference proteome</keyword>
<dbReference type="InterPro" id="IPR051786">
    <property type="entry name" value="ASN_synthetase/amidase"/>
</dbReference>
<dbReference type="PANTHER" id="PTHR43284:SF1">
    <property type="entry name" value="ASPARAGINE SYNTHETASE"/>
    <property type="match status" value="1"/>
</dbReference>